<evidence type="ECO:0000313" key="2">
    <source>
        <dbReference type="EMBL" id="KAF1971903.1"/>
    </source>
</evidence>
<dbReference type="Proteomes" id="UP000800036">
    <property type="component" value="Unassembled WGS sequence"/>
</dbReference>
<sequence length="665" mass="74772">MLCQVCHEIFRNSYPSKESEHHFFIHELQQAAIGDCCICRVLWYGVSDLPPNHPKATVDIPNTKEATNTKSVSKHVIRHKPGRGKGILEISFVVDRNGVDNGGRAFSFCMQAKSDARGLLAVEGTYHNVDWVSSMTCAKKWLLQCLRSHNKCQPAHSTEHKGFSPTRLLEIGQPNPQKIRLRTYPNHNSNNVQYATLSHCWGASKVLRLTSISFERLTKGIEISELAQTFQDAIFTSRSLGIHLLWIDSLCIFQDSQKDWQQEAALMSYIYRNSTLNIAASVAANSDAGCFLGIGPSSIEPCMVQTAWVDSYNDTYHLYHEDFWDNTLKNLPLIKRAWVVQELLLAPRVLHLCGRQLFWECYDLCACETYPGGTPPTSRLRWVSGDARWQAFSKTGTCDVAVKNSLKHSKTTLLELWHGIVEMYTKCDLTYTTDKLVALSGVAKLMEQALCDEYCAGLWRSRLVTELFWFGPSQKQGLNLRPSPYRAPSRSWACLDGQISPGGYYTEGSYGTLEPLIDIINCDVKTATDDRTGAVVGGSLDISGWLASIQLHPDPESRWRILFDGKWSKYGPGLYISLDRNFLSSQLHCLPLFVDIHQLPNYFLACLLLSPTGNQKGQFQRIGVLGAFSGALGIKDWAQFQNVTNEAWIQHETPLGNDKYIISII</sequence>
<gene>
    <name evidence="2" type="ORF">BU23DRAFT_508976</name>
</gene>
<feature type="domain" description="Heterokaryon incompatibility" evidence="1">
    <location>
        <begin position="194"/>
        <end position="342"/>
    </location>
</feature>
<dbReference type="EMBL" id="ML976690">
    <property type="protein sequence ID" value="KAF1971903.1"/>
    <property type="molecule type" value="Genomic_DNA"/>
</dbReference>
<keyword evidence="3" id="KW-1185">Reference proteome</keyword>
<protein>
    <submittedName>
        <fullName evidence="2">HET-domain-containing protein</fullName>
    </submittedName>
</protein>
<evidence type="ECO:0000259" key="1">
    <source>
        <dbReference type="Pfam" id="PF06985"/>
    </source>
</evidence>
<evidence type="ECO:0000313" key="3">
    <source>
        <dbReference type="Proteomes" id="UP000800036"/>
    </source>
</evidence>
<name>A0A6A5V371_9PLEO</name>
<dbReference type="PANTHER" id="PTHR33112">
    <property type="entry name" value="DOMAIN PROTEIN, PUTATIVE-RELATED"/>
    <property type="match status" value="1"/>
</dbReference>
<dbReference type="Pfam" id="PF06985">
    <property type="entry name" value="HET"/>
    <property type="match status" value="1"/>
</dbReference>
<proteinExistence type="predicted"/>
<dbReference type="AlphaFoldDB" id="A0A6A5V371"/>
<dbReference type="PANTHER" id="PTHR33112:SF10">
    <property type="entry name" value="TOL"/>
    <property type="match status" value="1"/>
</dbReference>
<reference evidence="2" key="1">
    <citation type="journal article" date="2020" name="Stud. Mycol.">
        <title>101 Dothideomycetes genomes: a test case for predicting lifestyles and emergence of pathogens.</title>
        <authorList>
            <person name="Haridas S."/>
            <person name="Albert R."/>
            <person name="Binder M."/>
            <person name="Bloem J."/>
            <person name="Labutti K."/>
            <person name="Salamov A."/>
            <person name="Andreopoulos B."/>
            <person name="Baker S."/>
            <person name="Barry K."/>
            <person name="Bills G."/>
            <person name="Bluhm B."/>
            <person name="Cannon C."/>
            <person name="Castanera R."/>
            <person name="Culley D."/>
            <person name="Daum C."/>
            <person name="Ezra D."/>
            <person name="Gonzalez J."/>
            <person name="Henrissat B."/>
            <person name="Kuo A."/>
            <person name="Liang C."/>
            <person name="Lipzen A."/>
            <person name="Lutzoni F."/>
            <person name="Magnuson J."/>
            <person name="Mondo S."/>
            <person name="Nolan M."/>
            <person name="Ohm R."/>
            <person name="Pangilinan J."/>
            <person name="Park H.-J."/>
            <person name="Ramirez L."/>
            <person name="Alfaro M."/>
            <person name="Sun H."/>
            <person name="Tritt A."/>
            <person name="Yoshinaga Y."/>
            <person name="Zwiers L.-H."/>
            <person name="Turgeon B."/>
            <person name="Goodwin S."/>
            <person name="Spatafora J."/>
            <person name="Crous P."/>
            <person name="Grigoriev I."/>
        </authorList>
    </citation>
    <scope>NUCLEOTIDE SEQUENCE</scope>
    <source>
        <strain evidence="2">CBS 107.79</strain>
    </source>
</reference>
<dbReference type="InterPro" id="IPR010730">
    <property type="entry name" value="HET"/>
</dbReference>
<dbReference type="OrthoDB" id="3755424at2759"/>
<accession>A0A6A5V371</accession>
<organism evidence="2 3">
    <name type="scientific">Bimuria novae-zelandiae CBS 107.79</name>
    <dbReference type="NCBI Taxonomy" id="1447943"/>
    <lineage>
        <taxon>Eukaryota</taxon>
        <taxon>Fungi</taxon>
        <taxon>Dikarya</taxon>
        <taxon>Ascomycota</taxon>
        <taxon>Pezizomycotina</taxon>
        <taxon>Dothideomycetes</taxon>
        <taxon>Pleosporomycetidae</taxon>
        <taxon>Pleosporales</taxon>
        <taxon>Massarineae</taxon>
        <taxon>Didymosphaeriaceae</taxon>
        <taxon>Bimuria</taxon>
    </lineage>
</organism>